<feature type="region of interest" description="Disordered" evidence="1">
    <location>
        <begin position="23"/>
        <end position="44"/>
    </location>
</feature>
<protein>
    <submittedName>
        <fullName evidence="2">Unannotated protein</fullName>
    </submittedName>
</protein>
<organism evidence="2">
    <name type="scientific">freshwater metagenome</name>
    <dbReference type="NCBI Taxonomy" id="449393"/>
    <lineage>
        <taxon>unclassified sequences</taxon>
        <taxon>metagenomes</taxon>
        <taxon>ecological metagenomes</taxon>
    </lineage>
</organism>
<dbReference type="InterPro" id="IPR005152">
    <property type="entry name" value="Lipase_secreted"/>
</dbReference>
<dbReference type="Gene3D" id="3.40.50.1820">
    <property type="entry name" value="alpha/beta hydrolase"/>
    <property type="match status" value="1"/>
</dbReference>
<dbReference type="GO" id="GO:0004806">
    <property type="term" value="F:triacylglycerol lipase activity"/>
    <property type="evidence" value="ECO:0007669"/>
    <property type="project" value="InterPro"/>
</dbReference>
<sequence length="578" mass="61010">MMVVGALVVVLFASLVTTRTDGPTAHAAATTSQSPCSGSKGVGTDVPAGLGPGDLVAATDLSAQYQSSSGFPKKSRVWRILYVSTGVDETDLQLVCGLVAAPKAGPRVTNARAKMLTWAHGTNGVRQRCLPSWDPAQRLWGKTPGGLGSISWGVLLGARNGSASTGPLQYAMNEGWVVALPDYQPNDTYVVGKIAAANVLDSARAAAQLMTQTFSEQAPLDYDYLSWGYSQGGHAAMWAGQLAESYLRDTQPSQPTAALKLVGVALEAPASNFLVQPDRQPGLSLGDGLTDWIMHESIELVGLPVAALELQVGPALFSYIFGSWSKLAASSPLAANASFPAYPKTAAPLELGNIATAKGQKTIAKVITQCLDGSGTKTIKAAVSQYRNAKENQMLVPSLWNLPADYKTGDFFKGGLDQTCATTTEPGLVAWCDWVRWQLPGPTGVNPYPKYPAWAGETVPLFIAQGSDDTVIHCVVADGFSSKKIPSAANCMSKAFYDSLANEIYCPVDSLARGYLELAVFRKQALRSPASHISIPGQTAARSLSKSDLTFAGSPAERFISKAFADGLPNGCQTRVIN</sequence>
<dbReference type="AlphaFoldDB" id="A0A6J6REF9"/>
<proteinExistence type="predicted"/>
<dbReference type="PANTHER" id="PTHR34853:SF1">
    <property type="entry name" value="LIPASE 5"/>
    <property type="match status" value="1"/>
</dbReference>
<evidence type="ECO:0000313" key="2">
    <source>
        <dbReference type="EMBL" id="CAB4720353.1"/>
    </source>
</evidence>
<reference evidence="2" key="1">
    <citation type="submission" date="2020-05" db="EMBL/GenBank/DDBJ databases">
        <authorList>
            <person name="Chiriac C."/>
            <person name="Salcher M."/>
            <person name="Ghai R."/>
            <person name="Kavagutti S V."/>
        </authorList>
    </citation>
    <scope>NUCLEOTIDE SEQUENCE</scope>
</reference>
<evidence type="ECO:0000256" key="1">
    <source>
        <dbReference type="SAM" id="MobiDB-lite"/>
    </source>
</evidence>
<dbReference type="SUPFAM" id="SSF53474">
    <property type="entry name" value="alpha/beta-Hydrolases"/>
    <property type="match status" value="1"/>
</dbReference>
<name>A0A6J6REF9_9ZZZZ</name>
<dbReference type="PANTHER" id="PTHR34853">
    <property type="match status" value="1"/>
</dbReference>
<dbReference type="Pfam" id="PF03583">
    <property type="entry name" value="LIP"/>
    <property type="match status" value="1"/>
</dbReference>
<dbReference type="InterPro" id="IPR029058">
    <property type="entry name" value="AB_hydrolase_fold"/>
</dbReference>
<dbReference type="EMBL" id="CAEZYK010000023">
    <property type="protein sequence ID" value="CAB4720353.1"/>
    <property type="molecule type" value="Genomic_DNA"/>
</dbReference>
<accession>A0A6J6REF9</accession>
<dbReference type="GO" id="GO:0016042">
    <property type="term" value="P:lipid catabolic process"/>
    <property type="evidence" value="ECO:0007669"/>
    <property type="project" value="InterPro"/>
</dbReference>
<gene>
    <name evidence="2" type="ORF">UFOPK2683_00569</name>
</gene>